<dbReference type="Gene3D" id="1.20.920.60">
    <property type="match status" value="1"/>
</dbReference>
<accession>A0AAV2Z0D4</accession>
<evidence type="ECO:0000256" key="1">
    <source>
        <dbReference type="SAM" id="MobiDB-lite"/>
    </source>
</evidence>
<dbReference type="Gene3D" id="3.30.230.30">
    <property type="entry name" value="Impact, N-terminal domain"/>
    <property type="match status" value="1"/>
</dbReference>
<dbReference type="Proteomes" id="UP001146120">
    <property type="component" value="Unassembled WGS sequence"/>
</dbReference>
<reference evidence="2" key="2">
    <citation type="journal article" date="2023" name="Microbiol Resour">
        <title>Decontamination and Annotation of the Draft Genome Sequence of the Oomycete Lagenidium giganteum ARSEF 373.</title>
        <authorList>
            <person name="Morgan W.R."/>
            <person name="Tartar A."/>
        </authorList>
    </citation>
    <scope>NUCLEOTIDE SEQUENCE</scope>
    <source>
        <strain evidence="2">ARSEF 373</strain>
    </source>
</reference>
<evidence type="ECO:0000313" key="2">
    <source>
        <dbReference type="EMBL" id="DAZ99885.1"/>
    </source>
</evidence>
<feature type="region of interest" description="Disordered" evidence="1">
    <location>
        <begin position="59"/>
        <end position="78"/>
    </location>
</feature>
<sequence>MRLRVGEDIVTLGPQLKLKKNIFHGIVVHLNDARKMPAMLASIRAMPRMRHVQTFPHALRVRGQQDSGAPEEEETRSARKYLRPTEDKAVYEDWEDDGEAGVGDRLLHLLQRWQVENVVLLIARQDDSLSGRLIGPEVFKLMAESGKLALEEYYMDNAKPSDAAKLELLESTAGTSLTITPRDQHPTPAVCLMTSETVPSWPANHHPTSDGGGRKVAKRGRINHFLHKAVQEQDKKASAQARSTLSVTANQDAMEMLALDDDLHHQQGGVDWLGITKDEWNKLRGIRVPVKELHYLFMCLIILLDTPKEKAPKSRPVAKHEETYTPPSFSWVKCREILHRTPDWHDKLRQLRGATLTKDQVAALRSIFQEPNFTEAAFVRISVASVKIYTWLQRLLDEFDENELGLNVQASPAPVELVTVSSPRVVSPRLSPKKQPLQPHPPPQDKHENSEDGSLSHELNSLVLRHETKPKGPRIVDRGRLFGNIGHF</sequence>
<evidence type="ECO:0000313" key="3">
    <source>
        <dbReference type="Proteomes" id="UP001146120"/>
    </source>
</evidence>
<gene>
    <name evidence="2" type="ORF">N0F65_008628</name>
</gene>
<dbReference type="InterPro" id="IPR020568">
    <property type="entry name" value="Ribosomal_Su5_D2-typ_SF"/>
</dbReference>
<dbReference type="EMBL" id="DAKRPA010000075">
    <property type="protein sequence ID" value="DAZ99885.1"/>
    <property type="molecule type" value="Genomic_DNA"/>
</dbReference>
<reference evidence="2" key="1">
    <citation type="submission" date="2022-11" db="EMBL/GenBank/DDBJ databases">
        <authorList>
            <person name="Morgan W.R."/>
            <person name="Tartar A."/>
        </authorList>
    </citation>
    <scope>NUCLEOTIDE SEQUENCE</scope>
    <source>
        <strain evidence="2">ARSEF 373</strain>
    </source>
</reference>
<protein>
    <recommendedName>
        <fullName evidence="4">Impact N-terminal domain-containing protein</fullName>
    </recommendedName>
</protein>
<evidence type="ECO:0008006" key="4">
    <source>
        <dbReference type="Google" id="ProtNLM"/>
    </source>
</evidence>
<feature type="compositionally biased region" description="Low complexity" evidence="1">
    <location>
        <begin position="426"/>
        <end position="437"/>
    </location>
</feature>
<dbReference type="SUPFAM" id="SSF54211">
    <property type="entry name" value="Ribosomal protein S5 domain 2-like"/>
    <property type="match status" value="1"/>
</dbReference>
<keyword evidence="3" id="KW-1185">Reference proteome</keyword>
<comment type="caution">
    <text evidence="2">The sequence shown here is derived from an EMBL/GenBank/DDBJ whole genome shotgun (WGS) entry which is preliminary data.</text>
</comment>
<name>A0AAV2Z0D4_9STRA</name>
<feature type="region of interest" description="Disordered" evidence="1">
    <location>
        <begin position="426"/>
        <end position="456"/>
    </location>
</feature>
<dbReference type="InterPro" id="IPR036956">
    <property type="entry name" value="Impact_N_sf"/>
</dbReference>
<dbReference type="AlphaFoldDB" id="A0AAV2Z0D4"/>
<organism evidence="2 3">
    <name type="scientific">Lagenidium giganteum</name>
    <dbReference type="NCBI Taxonomy" id="4803"/>
    <lineage>
        <taxon>Eukaryota</taxon>
        <taxon>Sar</taxon>
        <taxon>Stramenopiles</taxon>
        <taxon>Oomycota</taxon>
        <taxon>Peronosporomycetes</taxon>
        <taxon>Pythiales</taxon>
        <taxon>Pythiaceae</taxon>
    </lineage>
</organism>
<proteinExistence type="predicted"/>